<dbReference type="GO" id="GO:0006508">
    <property type="term" value="P:proteolysis"/>
    <property type="evidence" value="ECO:0007669"/>
    <property type="project" value="UniProtKB-KW"/>
</dbReference>
<evidence type="ECO:0000313" key="8">
    <source>
        <dbReference type="EMBL" id="SDJ38172.1"/>
    </source>
</evidence>
<sequence length="563" mass="65663">MKFTEYPYERPDVDKFKQEFTALLKGLEAESLEEQKASIVALNELRSEFDTLQNIVYVRHSINTADEFYKAEQDYFDEIGPIFQEYITEYYKAIVNSRYKAEFEQEWGSQLISLAEISLRTFSPDIIEDMQQENRLSTEYTQLLASAKIMFEGEARTLAQLIPFEQSADREVRKRAFQARFDFMSAHESEFDRIYDELVAVRAAMARKLGYPSFVELGYDRMNRTDYDAGMVANFRKQVLEHIVPAAGKLKQRQSERLGLDKLKFYDEGLTFNTGNALPKGDPEWIVANGARMYKELSPETDEFFRFMQDNALMDLLSTSSKQFGGYCTYFEKYKAPFIFSNFNGTSEDIDVLTHEVGHAFQAYSSRGLNIPEYAFPTYEAAEIHSMSMEFFAWPWMDLFFKEDADKYRFNHLAGSLEFVPYGVAVDEFQHFVYSHPEATPQERKQAWREIEQRYLPHRDYDGNSYLEQGGFWHKQSHIFRTPFYYIDYTLAQLCAFQFWKRSNENFEEAWSDYLQLCKAGGSKSFVELVELAGLISPFKDGCVSSVIGEIESWLDSIDDKAL</sequence>
<dbReference type="EMBL" id="FNDX01000016">
    <property type="protein sequence ID" value="SDJ38172.1"/>
    <property type="molecule type" value="Genomic_DNA"/>
</dbReference>
<keyword evidence="3 6" id="KW-0378">Hydrolase</keyword>
<dbReference type="AlphaFoldDB" id="A0A1G8T9C1"/>
<gene>
    <name evidence="8" type="ORF">SAMN05216192_11649</name>
</gene>
<reference evidence="9" key="1">
    <citation type="submission" date="2016-10" db="EMBL/GenBank/DDBJ databases">
        <authorList>
            <person name="Varghese N."/>
            <person name="Submissions S."/>
        </authorList>
    </citation>
    <scope>NUCLEOTIDE SEQUENCE [LARGE SCALE GENOMIC DNA]</scope>
    <source>
        <strain evidence="9">CGMCC 1.11012</strain>
    </source>
</reference>
<dbReference type="GO" id="GO:0046872">
    <property type="term" value="F:metal ion binding"/>
    <property type="evidence" value="ECO:0007669"/>
    <property type="project" value="UniProtKB-UniRule"/>
</dbReference>
<dbReference type="InterPro" id="IPR011976">
    <property type="entry name" value="Pept_M3B_oligopep-rel"/>
</dbReference>
<accession>A0A1G8T9C1</accession>
<evidence type="ECO:0000259" key="7">
    <source>
        <dbReference type="Pfam" id="PF01432"/>
    </source>
</evidence>
<evidence type="ECO:0000256" key="4">
    <source>
        <dbReference type="ARBA" id="ARBA00022833"/>
    </source>
</evidence>
<keyword evidence="5 6" id="KW-0482">Metalloprotease</keyword>
<dbReference type="Pfam" id="PF01432">
    <property type="entry name" value="Peptidase_M3"/>
    <property type="match status" value="2"/>
</dbReference>
<comment type="cofactor">
    <cofactor evidence="6">
        <name>Zn(2+)</name>
        <dbReference type="ChEBI" id="CHEBI:29105"/>
    </cofactor>
    <text evidence="6">Binds 1 zinc ion.</text>
</comment>
<keyword evidence="9" id="KW-1185">Reference proteome</keyword>
<keyword evidence="4 6" id="KW-0862">Zinc</keyword>
<keyword evidence="1 6" id="KW-0645">Protease</keyword>
<comment type="similarity">
    <text evidence="6">Belongs to the peptidase M3 family.</text>
</comment>
<dbReference type="Gene3D" id="1.10.1370.30">
    <property type="match status" value="1"/>
</dbReference>
<evidence type="ECO:0000256" key="3">
    <source>
        <dbReference type="ARBA" id="ARBA00022801"/>
    </source>
</evidence>
<dbReference type="RefSeq" id="WP_090715303.1">
    <property type="nucleotide sequence ID" value="NZ_CBCSKY010000026.1"/>
</dbReference>
<dbReference type="NCBIfam" id="TIGR02289">
    <property type="entry name" value="M3_not_pepF"/>
    <property type="match status" value="1"/>
</dbReference>
<dbReference type="OrthoDB" id="9762795at2"/>
<dbReference type="STRING" id="1174501.SAMN05216192_11649"/>
<feature type="domain" description="Peptidase M3A/M3B catalytic" evidence="7">
    <location>
        <begin position="166"/>
        <end position="267"/>
    </location>
</feature>
<name>A0A1G8T9C1_9BACL</name>
<dbReference type="Proteomes" id="UP000199050">
    <property type="component" value="Unassembled WGS sequence"/>
</dbReference>
<evidence type="ECO:0000256" key="6">
    <source>
        <dbReference type="RuleBase" id="RU003435"/>
    </source>
</evidence>
<evidence type="ECO:0000256" key="2">
    <source>
        <dbReference type="ARBA" id="ARBA00022723"/>
    </source>
</evidence>
<dbReference type="InterPro" id="IPR001567">
    <property type="entry name" value="Pept_M3A_M3B_dom"/>
</dbReference>
<keyword evidence="2 6" id="KW-0479">Metal-binding</keyword>
<feature type="domain" description="Peptidase M3A/M3B catalytic" evidence="7">
    <location>
        <begin position="310"/>
        <end position="543"/>
    </location>
</feature>
<organism evidence="8 9">
    <name type="scientific">Paenibacillus typhae</name>
    <dbReference type="NCBI Taxonomy" id="1174501"/>
    <lineage>
        <taxon>Bacteria</taxon>
        <taxon>Bacillati</taxon>
        <taxon>Bacillota</taxon>
        <taxon>Bacilli</taxon>
        <taxon>Bacillales</taxon>
        <taxon>Paenibacillaceae</taxon>
        <taxon>Paenibacillus</taxon>
    </lineage>
</organism>
<evidence type="ECO:0000313" key="9">
    <source>
        <dbReference type="Proteomes" id="UP000199050"/>
    </source>
</evidence>
<evidence type="ECO:0000256" key="1">
    <source>
        <dbReference type="ARBA" id="ARBA00022670"/>
    </source>
</evidence>
<dbReference type="GO" id="GO:0004222">
    <property type="term" value="F:metalloendopeptidase activity"/>
    <property type="evidence" value="ECO:0007669"/>
    <property type="project" value="InterPro"/>
</dbReference>
<dbReference type="SUPFAM" id="SSF55486">
    <property type="entry name" value="Metalloproteases ('zincins'), catalytic domain"/>
    <property type="match status" value="1"/>
</dbReference>
<evidence type="ECO:0000256" key="5">
    <source>
        <dbReference type="ARBA" id="ARBA00023049"/>
    </source>
</evidence>
<proteinExistence type="inferred from homology"/>
<protein>
    <submittedName>
        <fullName evidence="8">Oligoendopeptidase, M3 family</fullName>
    </submittedName>
</protein>
<dbReference type="CDD" id="cd09606">
    <property type="entry name" value="M3B_PepF"/>
    <property type="match status" value="1"/>
</dbReference>